<evidence type="ECO:0000256" key="8">
    <source>
        <dbReference type="SAM" id="Phobius"/>
    </source>
</evidence>
<evidence type="ECO:0000256" key="6">
    <source>
        <dbReference type="ARBA" id="ARBA00023136"/>
    </source>
</evidence>
<feature type="transmembrane region" description="Helical" evidence="8">
    <location>
        <begin position="93"/>
        <end position="117"/>
    </location>
</feature>
<feature type="transmembrane region" description="Helical" evidence="8">
    <location>
        <begin position="166"/>
        <end position="185"/>
    </location>
</feature>
<feature type="transmembrane region" description="Helical" evidence="8">
    <location>
        <begin position="318"/>
        <end position="335"/>
    </location>
</feature>
<keyword evidence="5 8" id="KW-1133">Transmembrane helix</keyword>
<dbReference type="InterPro" id="IPR026030">
    <property type="entry name" value="Pur-cyt_permease_Fcy2/21/22"/>
</dbReference>
<feature type="transmembrane region" description="Helical" evidence="8">
    <location>
        <begin position="341"/>
        <end position="367"/>
    </location>
</feature>
<evidence type="ECO:0000256" key="4">
    <source>
        <dbReference type="ARBA" id="ARBA00022692"/>
    </source>
</evidence>
<comment type="similarity">
    <text evidence="2 7">Belongs to the purine-cytosine permease (2.A.39) family.</text>
</comment>
<dbReference type="AlphaFoldDB" id="A0A1M4YDY2"/>
<evidence type="ECO:0000256" key="2">
    <source>
        <dbReference type="ARBA" id="ARBA00008974"/>
    </source>
</evidence>
<dbReference type="PANTHER" id="PTHR30569:SF0">
    <property type="entry name" value="CYTOSINE PERMEASE"/>
    <property type="match status" value="1"/>
</dbReference>
<proteinExistence type="inferred from homology"/>
<keyword evidence="10" id="KW-1185">Reference proteome</keyword>
<evidence type="ECO:0000256" key="3">
    <source>
        <dbReference type="ARBA" id="ARBA00022448"/>
    </source>
</evidence>
<dbReference type="EMBL" id="FQVL01000006">
    <property type="protein sequence ID" value="SHF03945.1"/>
    <property type="molecule type" value="Genomic_DNA"/>
</dbReference>
<evidence type="ECO:0000256" key="7">
    <source>
        <dbReference type="PIRNR" id="PIRNR002744"/>
    </source>
</evidence>
<feature type="transmembrane region" description="Helical" evidence="8">
    <location>
        <begin position="281"/>
        <end position="306"/>
    </location>
</feature>
<keyword evidence="6 7" id="KW-0472">Membrane</keyword>
<evidence type="ECO:0000313" key="10">
    <source>
        <dbReference type="Proteomes" id="UP000184476"/>
    </source>
</evidence>
<accession>A0A1M4YDY2</accession>
<dbReference type="InterPro" id="IPR030191">
    <property type="entry name" value="CodB"/>
</dbReference>
<keyword evidence="4 8" id="KW-0812">Transmembrane</keyword>
<dbReference type="OrthoDB" id="9787279at2"/>
<protein>
    <submittedName>
        <fullName evidence="9">Putative hydroxymethylpyrimidine transporter CytX</fullName>
    </submittedName>
</protein>
<feature type="transmembrane region" description="Helical" evidence="8">
    <location>
        <begin position="239"/>
        <end position="261"/>
    </location>
</feature>
<dbReference type="InterPro" id="IPR001248">
    <property type="entry name" value="Pur-cyt_permease"/>
</dbReference>
<dbReference type="Pfam" id="PF02133">
    <property type="entry name" value="Transp_cyt_pur"/>
    <property type="match status" value="1"/>
</dbReference>
<gene>
    <name evidence="9" type="ORF">SAMN05444392_106184</name>
</gene>
<dbReference type="RefSeq" id="WP_073155003.1">
    <property type="nucleotide sequence ID" value="NZ_FQVL01000006.1"/>
</dbReference>
<feature type="transmembrane region" description="Helical" evidence="8">
    <location>
        <begin position="416"/>
        <end position="435"/>
    </location>
</feature>
<dbReference type="GO" id="GO:0005886">
    <property type="term" value="C:plasma membrane"/>
    <property type="evidence" value="ECO:0007669"/>
    <property type="project" value="TreeGrafter"/>
</dbReference>
<organism evidence="9 10">
    <name type="scientific">Seinonella peptonophila</name>
    <dbReference type="NCBI Taxonomy" id="112248"/>
    <lineage>
        <taxon>Bacteria</taxon>
        <taxon>Bacillati</taxon>
        <taxon>Bacillota</taxon>
        <taxon>Bacilli</taxon>
        <taxon>Bacillales</taxon>
        <taxon>Thermoactinomycetaceae</taxon>
        <taxon>Seinonella</taxon>
    </lineage>
</organism>
<evidence type="ECO:0000313" key="9">
    <source>
        <dbReference type="EMBL" id="SHF03945.1"/>
    </source>
</evidence>
<sequence length="443" mass="49012">MEVSNQFGQDSVKPTLQSERTMRFFSTLSLWIAANVVVTTIFTGMLLVPDLTITQAISMIILGSIIGAVPLLFTGNVGTRTGLPTMILMRGAFGYRGAALPSAVNVIVLIGWSWIQAYMGGLSLNHAVRFLTGYDNINLFVIFVEVLVVIIALYGHRGIERTENIIASSMLVLSLIVFTYMFLVFDLGELIEMPTSTNPKISMVIGFDMVVATAFSWMPTAADFNRHCADEKTGMIGTLLGYFIGTVVAMALGATVSGFSIMQGGQQNYDPTTLIGGLNPILGFIAGIVIFLSVLSTNTMALYSASMSFLAIFHNRKFFLPTLIMGIIAVLGALWKEQLLLHFQAFLTVIGTLFIPVISIFLVDYYLLKRKNYDADEIIYGNNKRYWYSNGINYFAYVAYILGAVFAYYFTYVHPLSIGSTVLTFFFTAILYWLLMKTRKVAT</sequence>
<dbReference type="PANTHER" id="PTHR30569">
    <property type="entry name" value="CYTOSINE TRANSPORTER CODB"/>
    <property type="match status" value="1"/>
</dbReference>
<feature type="transmembrane region" description="Helical" evidence="8">
    <location>
        <begin position="28"/>
        <end position="47"/>
    </location>
</feature>
<reference evidence="9 10" key="1">
    <citation type="submission" date="2016-11" db="EMBL/GenBank/DDBJ databases">
        <authorList>
            <person name="Jaros S."/>
            <person name="Januszkiewicz K."/>
            <person name="Wedrychowicz H."/>
        </authorList>
    </citation>
    <scope>NUCLEOTIDE SEQUENCE [LARGE SCALE GENOMIC DNA]</scope>
    <source>
        <strain evidence="9 10">DSM 44666</strain>
    </source>
</reference>
<dbReference type="Gene3D" id="1.10.4160.10">
    <property type="entry name" value="Hydantoin permease"/>
    <property type="match status" value="1"/>
</dbReference>
<feature type="transmembrane region" description="Helical" evidence="8">
    <location>
        <begin position="53"/>
        <end position="73"/>
    </location>
</feature>
<dbReference type="Proteomes" id="UP000184476">
    <property type="component" value="Unassembled WGS sequence"/>
</dbReference>
<dbReference type="PIRSF" id="PIRSF002744">
    <property type="entry name" value="Pur-cyt_permease"/>
    <property type="match status" value="1"/>
</dbReference>
<evidence type="ECO:0000256" key="5">
    <source>
        <dbReference type="ARBA" id="ARBA00022989"/>
    </source>
</evidence>
<feature type="transmembrane region" description="Helical" evidence="8">
    <location>
        <begin position="387"/>
        <end position="410"/>
    </location>
</feature>
<dbReference type="STRING" id="112248.SAMN05444392_106184"/>
<evidence type="ECO:0000256" key="1">
    <source>
        <dbReference type="ARBA" id="ARBA00004141"/>
    </source>
</evidence>
<feature type="transmembrane region" description="Helical" evidence="8">
    <location>
        <begin position="137"/>
        <end position="154"/>
    </location>
</feature>
<name>A0A1M4YDY2_9BACL</name>
<keyword evidence="3 7" id="KW-0813">Transport</keyword>
<feature type="transmembrane region" description="Helical" evidence="8">
    <location>
        <begin position="201"/>
        <end position="218"/>
    </location>
</feature>
<dbReference type="GO" id="GO:0015209">
    <property type="term" value="F:cytosine transmembrane transporter activity"/>
    <property type="evidence" value="ECO:0007669"/>
    <property type="project" value="InterPro"/>
</dbReference>
<comment type="subcellular location">
    <subcellularLocation>
        <location evidence="1">Membrane</location>
        <topology evidence="1">Multi-pass membrane protein</topology>
    </subcellularLocation>
</comment>